<protein>
    <recommendedName>
        <fullName evidence="9">Galactose mutarotase</fullName>
        <ecNumber evidence="8">5.1.3.3</ecNumber>
    </recommendedName>
    <alternativeName>
        <fullName evidence="14">Aldose 1-epimerase</fullName>
    </alternativeName>
</protein>
<comment type="pathway">
    <text evidence="5">Carbohydrate metabolism; hexose metabolism.</text>
</comment>
<reference evidence="19 20" key="1">
    <citation type="submission" date="2015-08" db="EMBL/GenBank/DDBJ databases">
        <title>Ancestral chromatin configuration constrains chromatin evolution on differentiating sex chromosomes in Drosophila.</title>
        <authorList>
            <person name="Zhou Q."/>
            <person name="Bachtrog D."/>
        </authorList>
    </citation>
    <scope>NUCLEOTIDE SEQUENCE [LARGE SCALE GENOMIC DNA]</scope>
    <source>
        <tissue evidence="19">Whole larvae</tissue>
    </source>
</reference>
<evidence type="ECO:0000256" key="12">
    <source>
        <dbReference type="ARBA" id="ARBA00023235"/>
    </source>
</evidence>
<evidence type="ECO:0000256" key="3">
    <source>
        <dbReference type="ARBA" id="ARBA00004496"/>
    </source>
</evidence>
<dbReference type="STRING" id="30019.A0A0M4ELI4"/>
<keyword evidence="12" id="KW-0413">Isomerase</keyword>
<keyword evidence="11" id="KW-0597">Phosphoprotein</keyword>
<comment type="similarity">
    <text evidence="6">Belongs to the aldose epimerase family.</text>
</comment>
<evidence type="ECO:0000313" key="20">
    <source>
        <dbReference type="Proteomes" id="UP000494163"/>
    </source>
</evidence>
<dbReference type="PANTHER" id="PTHR10091:SF0">
    <property type="entry name" value="GALACTOSE MUTAROTASE"/>
    <property type="match status" value="1"/>
</dbReference>
<dbReference type="CDD" id="cd09019">
    <property type="entry name" value="galactose_mutarotase_like"/>
    <property type="match status" value="1"/>
</dbReference>
<dbReference type="GO" id="GO:0030246">
    <property type="term" value="F:carbohydrate binding"/>
    <property type="evidence" value="ECO:0007669"/>
    <property type="project" value="InterPro"/>
</dbReference>
<evidence type="ECO:0000256" key="5">
    <source>
        <dbReference type="ARBA" id="ARBA00005028"/>
    </source>
</evidence>
<dbReference type="FunFam" id="2.70.98.10:FF:000003">
    <property type="entry name" value="Aldose 1-epimerase"/>
    <property type="match status" value="1"/>
</dbReference>
<dbReference type="SMR" id="A0A0M4ELI4"/>
<dbReference type="InterPro" id="IPR047215">
    <property type="entry name" value="Galactose_mutarotase-like"/>
</dbReference>
<comment type="catalytic activity">
    <reaction evidence="1">
        <text>alpha-D-glucose = beta-D-glucose</text>
        <dbReference type="Rhea" id="RHEA:10264"/>
        <dbReference type="ChEBI" id="CHEBI:15903"/>
        <dbReference type="ChEBI" id="CHEBI:17925"/>
        <dbReference type="EC" id="5.1.3.3"/>
    </reaction>
</comment>
<accession>A0A0M4ELI4</accession>
<dbReference type="NCBIfam" id="NF008277">
    <property type="entry name" value="PRK11055.1"/>
    <property type="match status" value="1"/>
</dbReference>
<gene>
    <name evidence="19" type="ORF">Dbus_chr3Lg2380</name>
</gene>
<comment type="subunit">
    <text evidence="7">Monomer.</text>
</comment>
<comment type="function">
    <text evidence="15">Mutarotase that catalyzes the interconversion of beta-D-galactose and alpha-D-galactose during galactose metabolism. Beta-D-galactose is metabolized in the liver into glucose 1-phosphate, the primary metabolic fuel, by the action of four enzymes that constitute the Leloir pathway: GALM, GALK1 (galactokinase), GALT (galactose-1-phosphate uridylyltransferase) and GALE (UDP-galactose-4'-epimerase). Involved in the maintenance of the equilibrium between the beta- and alpha-anomers of galactose, therefore ensuring a sufficient supply of the alpha-anomer for GALK1. Also active on D-glucose although shows a preference for galactose over glucose.</text>
</comment>
<evidence type="ECO:0000256" key="8">
    <source>
        <dbReference type="ARBA" id="ARBA00013185"/>
    </source>
</evidence>
<comment type="pathway">
    <text evidence="4">Carbohydrate metabolism; galactose metabolism.</text>
</comment>
<dbReference type="UniPathway" id="UPA00214"/>
<feature type="active site" description="Proton acceptor" evidence="16">
    <location>
        <position position="331"/>
    </location>
</feature>
<feature type="binding site" evidence="18">
    <location>
        <begin position="187"/>
        <end position="189"/>
    </location>
    <ligand>
        <name>beta-D-galactose</name>
        <dbReference type="ChEBI" id="CHEBI:27667"/>
    </ligand>
</feature>
<keyword evidence="10" id="KW-0963">Cytoplasm</keyword>
<dbReference type="UniPathway" id="UPA00242"/>
<feature type="binding site" evidence="18">
    <location>
        <begin position="89"/>
        <end position="90"/>
    </location>
    <ligand>
        <name>beta-D-galactose</name>
        <dbReference type="ChEBI" id="CHEBI:27667"/>
    </ligand>
</feature>
<feature type="active site" description="Proton donor" evidence="16">
    <location>
        <position position="187"/>
    </location>
</feature>
<dbReference type="Gene3D" id="2.70.98.10">
    <property type="match status" value="1"/>
</dbReference>
<name>A0A0M4ELI4_DROBS</name>
<comment type="subcellular location">
    <subcellularLocation>
        <location evidence="3">Cytoplasm</location>
    </subcellularLocation>
</comment>
<evidence type="ECO:0000256" key="2">
    <source>
        <dbReference type="ARBA" id="ARBA00001712"/>
    </source>
</evidence>
<evidence type="ECO:0000256" key="4">
    <source>
        <dbReference type="ARBA" id="ARBA00004947"/>
    </source>
</evidence>
<evidence type="ECO:0000256" key="18">
    <source>
        <dbReference type="PIRSR" id="PIRSR005096-3"/>
    </source>
</evidence>
<dbReference type="PANTHER" id="PTHR10091">
    <property type="entry name" value="ALDOSE-1-EPIMERASE"/>
    <property type="match status" value="1"/>
</dbReference>
<feature type="binding site" evidence="17">
    <location>
        <position position="259"/>
    </location>
    <ligand>
        <name>beta-D-galactose</name>
        <dbReference type="ChEBI" id="CHEBI:27667"/>
    </ligand>
</feature>
<dbReference type="SUPFAM" id="SSF74650">
    <property type="entry name" value="Galactose mutarotase-like"/>
    <property type="match status" value="1"/>
</dbReference>
<evidence type="ECO:0000256" key="11">
    <source>
        <dbReference type="ARBA" id="ARBA00022553"/>
    </source>
</evidence>
<dbReference type="InterPro" id="IPR015443">
    <property type="entry name" value="Aldose_1-epimerase"/>
</dbReference>
<evidence type="ECO:0000256" key="6">
    <source>
        <dbReference type="ARBA" id="ARBA00006206"/>
    </source>
</evidence>
<evidence type="ECO:0000313" key="19">
    <source>
        <dbReference type="EMBL" id="ALC45214.1"/>
    </source>
</evidence>
<dbReference type="OMA" id="NWATYQF"/>
<dbReference type="InterPro" id="IPR011013">
    <property type="entry name" value="Gal_mutarotase_sf_dom"/>
</dbReference>
<keyword evidence="13" id="KW-0119">Carbohydrate metabolism</keyword>
<dbReference type="InterPro" id="IPR014718">
    <property type="entry name" value="GH-type_carb-bd"/>
</dbReference>
<evidence type="ECO:0000256" key="7">
    <source>
        <dbReference type="ARBA" id="ARBA00011245"/>
    </source>
</evidence>
<feature type="non-terminal residue" evidence="19">
    <location>
        <position position="375"/>
    </location>
</feature>
<evidence type="ECO:0000256" key="17">
    <source>
        <dbReference type="PIRSR" id="PIRSR005096-2"/>
    </source>
</evidence>
<evidence type="ECO:0000256" key="15">
    <source>
        <dbReference type="ARBA" id="ARBA00045743"/>
    </source>
</evidence>
<dbReference type="GO" id="GO:0005737">
    <property type="term" value="C:cytoplasm"/>
    <property type="evidence" value="ECO:0007669"/>
    <property type="project" value="UniProtKB-SubCell"/>
</dbReference>
<dbReference type="GO" id="GO:0006006">
    <property type="term" value="P:glucose metabolic process"/>
    <property type="evidence" value="ECO:0007669"/>
    <property type="project" value="TreeGrafter"/>
</dbReference>
<evidence type="ECO:0000256" key="1">
    <source>
        <dbReference type="ARBA" id="ARBA00001614"/>
    </source>
</evidence>
<proteinExistence type="inferred from homology"/>
<dbReference type="Proteomes" id="UP000494163">
    <property type="component" value="Chromosome 3L"/>
</dbReference>
<organism evidence="19 20">
    <name type="scientific">Drosophila busckii</name>
    <name type="common">Fruit fly</name>
    <dbReference type="NCBI Taxonomy" id="30019"/>
    <lineage>
        <taxon>Eukaryota</taxon>
        <taxon>Metazoa</taxon>
        <taxon>Ecdysozoa</taxon>
        <taxon>Arthropoda</taxon>
        <taxon>Hexapoda</taxon>
        <taxon>Insecta</taxon>
        <taxon>Pterygota</taxon>
        <taxon>Neoptera</taxon>
        <taxon>Endopterygota</taxon>
        <taxon>Diptera</taxon>
        <taxon>Brachycera</taxon>
        <taxon>Muscomorpha</taxon>
        <taxon>Ephydroidea</taxon>
        <taxon>Drosophilidae</taxon>
        <taxon>Drosophila</taxon>
    </lineage>
</organism>
<dbReference type="Pfam" id="PF01263">
    <property type="entry name" value="Aldose_epim"/>
    <property type="match status" value="1"/>
</dbReference>
<dbReference type="PIRSF" id="PIRSF005096">
    <property type="entry name" value="GALM"/>
    <property type="match status" value="1"/>
</dbReference>
<dbReference type="GO" id="GO:0004034">
    <property type="term" value="F:aldose 1-epimerase activity"/>
    <property type="evidence" value="ECO:0007669"/>
    <property type="project" value="UniProtKB-EC"/>
</dbReference>
<dbReference type="InterPro" id="IPR008183">
    <property type="entry name" value="Aldose_1/G6P_1-epimerase"/>
</dbReference>
<evidence type="ECO:0000256" key="16">
    <source>
        <dbReference type="PIRSR" id="PIRSR005096-1"/>
    </source>
</evidence>
<dbReference type="OrthoDB" id="274691at2759"/>
<evidence type="ECO:0000256" key="9">
    <source>
        <dbReference type="ARBA" id="ARBA00021023"/>
    </source>
</evidence>
<evidence type="ECO:0000256" key="10">
    <source>
        <dbReference type="ARBA" id="ARBA00022490"/>
    </source>
</evidence>
<dbReference type="EMBL" id="CP012525">
    <property type="protein sequence ID" value="ALC45214.1"/>
    <property type="molecule type" value="Genomic_DNA"/>
</dbReference>
<keyword evidence="20" id="KW-1185">Reference proteome</keyword>
<evidence type="ECO:0000256" key="14">
    <source>
        <dbReference type="ARBA" id="ARBA00032729"/>
    </source>
</evidence>
<comment type="catalytic activity">
    <reaction evidence="2">
        <text>alpha-D-galactose = beta-D-galactose</text>
        <dbReference type="Rhea" id="RHEA:28675"/>
        <dbReference type="ChEBI" id="CHEBI:27667"/>
        <dbReference type="ChEBI" id="CHEBI:28061"/>
        <dbReference type="EC" id="5.1.3.3"/>
    </reaction>
    <physiologicalReaction direction="right-to-left" evidence="2">
        <dbReference type="Rhea" id="RHEA:28677"/>
    </physiologicalReaction>
</comment>
<dbReference type="EC" id="5.1.3.3" evidence="8"/>
<evidence type="ECO:0000256" key="13">
    <source>
        <dbReference type="ARBA" id="ARBA00023277"/>
    </source>
</evidence>
<dbReference type="GO" id="GO:0033499">
    <property type="term" value="P:galactose catabolic process via UDP-galactose, Leloir pathway"/>
    <property type="evidence" value="ECO:0007669"/>
    <property type="project" value="TreeGrafter"/>
</dbReference>
<dbReference type="AlphaFoldDB" id="A0A0M4ELI4"/>
<sequence>MSIVKVEEEIFGLANNPFTKAPQMVKRFTMTNSNQMSVSVIQLGAIIQSVRMPDAYQKIEDVCLGFDDIASYIITKATYIGGTLGRVANRVANGEYVIGETKYALTKNFQDTYQLHGGFIGFDSVIWEVVQKSELGIVFRHVSPDGHEGYPGTLTTTITYWLDNQNRLGVRYEATTEKPTCVNLSNHAYFNLAGHGAGTKALADHTVEIQSSKIVDTDDAQIPTGQLVDVDNTVFDLRIPVRLGDRLMQFENRLIKGYDNCFVVNEEKNTGINMVAKIAHPPSGRAMEVWTNQPGLQFYTANNLPDEEKGDVPMIGKNCSHYRKHGSFCMETENFPNAMNNPDFPSVFLKPGDKYIHEVIYKFIIEESWKCCCNN</sequence>